<evidence type="ECO:0008006" key="4">
    <source>
        <dbReference type="Google" id="ProtNLM"/>
    </source>
</evidence>
<evidence type="ECO:0000256" key="1">
    <source>
        <dbReference type="SAM" id="MobiDB-lite"/>
    </source>
</evidence>
<feature type="region of interest" description="Disordered" evidence="1">
    <location>
        <begin position="97"/>
        <end position="119"/>
    </location>
</feature>
<dbReference type="EMBL" id="BAABME010006472">
    <property type="protein sequence ID" value="GAA0168452.1"/>
    <property type="molecule type" value="Genomic_DNA"/>
</dbReference>
<comment type="caution">
    <text evidence="2">The sequence shown here is derived from an EMBL/GenBank/DDBJ whole genome shotgun (WGS) entry which is preliminary data.</text>
</comment>
<dbReference type="Proteomes" id="UP001454036">
    <property type="component" value="Unassembled WGS sequence"/>
</dbReference>
<gene>
    <name evidence="2" type="ORF">LIER_23165</name>
</gene>
<protein>
    <recommendedName>
        <fullName evidence="4">Zinc knuckle CX2CX4HX4C</fullName>
    </recommendedName>
</protein>
<feature type="compositionally biased region" description="Polar residues" evidence="1">
    <location>
        <begin position="188"/>
        <end position="199"/>
    </location>
</feature>
<keyword evidence="3" id="KW-1185">Reference proteome</keyword>
<name>A0AAV3R045_LITER</name>
<dbReference type="PANTHER" id="PTHR31286">
    <property type="entry name" value="GLYCINE-RICH CELL WALL STRUCTURAL PROTEIN 1.8-LIKE"/>
    <property type="match status" value="1"/>
</dbReference>
<feature type="region of interest" description="Disordered" evidence="1">
    <location>
        <begin position="175"/>
        <end position="209"/>
    </location>
</feature>
<dbReference type="PANTHER" id="PTHR31286:SF180">
    <property type="entry name" value="OS10G0362600 PROTEIN"/>
    <property type="match status" value="1"/>
</dbReference>
<organism evidence="2 3">
    <name type="scientific">Lithospermum erythrorhizon</name>
    <name type="common">Purple gromwell</name>
    <name type="synonym">Lithospermum officinale var. erythrorhizon</name>
    <dbReference type="NCBI Taxonomy" id="34254"/>
    <lineage>
        <taxon>Eukaryota</taxon>
        <taxon>Viridiplantae</taxon>
        <taxon>Streptophyta</taxon>
        <taxon>Embryophyta</taxon>
        <taxon>Tracheophyta</taxon>
        <taxon>Spermatophyta</taxon>
        <taxon>Magnoliopsida</taxon>
        <taxon>eudicotyledons</taxon>
        <taxon>Gunneridae</taxon>
        <taxon>Pentapetalae</taxon>
        <taxon>asterids</taxon>
        <taxon>lamiids</taxon>
        <taxon>Boraginales</taxon>
        <taxon>Boraginaceae</taxon>
        <taxon>Boraginoideae</taxon>
        <taxon>Lithospermeae</taxon>
        <taxon>Lithospermum</taxon>
    </lineage>
</organism>
<dbReference type="InterPro" id="IPR040256">
    <property type="entry name" value="At4g02000-like"/>
</dbReference>
<sequence length="209" mass="22363">MSYARRLVDVDVSKPPVLEFGVKLPGGKRYNQKVTYECYPDYCCDCKAFGHNVFKCPKKAKVVNTPDIPPPVVPTKNPIVEPVPVVNPEPVIPPRVTRSKARVKARNNTPPKDSLPMVGNNIANGSLLEANDNVDMATSPSNKGMGLKGVDKGKAIVSQIPVVSPNPFEALNGMGGTSGTQDEDVANIQMSDLVPSSSEKTNHNNEGGV</sequence>
<evidence type="ECO:0000313" key="3">
    <source>
        <dbReference type="Proteomes" id="UP001454036"/>
    </source>
</evidence>
<reference evidence="2 3" key="1">
    <citation type="submission" date="2024-01" db="EMBL/GenBank/DDBJ databases">
        <title>The complete chloroplast genome sequence of Lithospermum erythrorhizon: insights into the phylogenetic relationship among Boraginaceae species and the maternal lineages of purple gromwells.</title>
        <authorList>
            <person name="Okada T."/>
            <person name="Watanabe K."/>
        </authorList>
    </citation>
    <scope>NUCLEOTIDE SEQUENCE [LARGE SCALE GENOMIC DNA]</scope>
</reference>
<evidence type="ECO:0000313" key="2">
    <source>
        <dbReference type="EMBL" id="GAA0168452.1"/>
    </source>
</evidence>
<proteinExistence type="predicted"/>
<accession>A0AAV3R045</accession>
<dbReference type="AlphaFoldDB" id="A0AAV3R045"/>